<evidence type="ECO:0000313" key="1">
    <source>
        <dbReference type="EMBL" id="KAF2870585.1"/>
    </source>
</evidence>
<name>A0A7C8MMI9_9PLEO</name>
<organism evidence="1 2">
    <name type="scientific">Massariosphaeria phaeospora</name>
    <dbReference type="NCBI Taxonomy" id="100035"/>
    <lineage>
        <taxon>Eukaryota</taxon>
        <taxon>Fungi</taxon>
        <taxon>Dikarya</taxon>
        <taxon>Ascomycota</taxon>
        <taxon>Pezizomycotina</taxon>
        <taxon>Dothideomycetes</taxon>
        <taxon>Pleosporomycetidae</taxon>
        <taxon>Pleosporales</taxon>
        <taxon>Pleosporales incertae sedis</taxon>
        <taxon>Massariosphaeria</taxon>
    </lineage>
</organism>
<sequence length="113" mass="13152">MSEQAPPPRISSKYGPGGYLACYSYYDGTLHSNGIKLDAADEIRRRMRNYDDKKQPVTLKYMYAQCVLWGCFFHHPGGPDKTQMRVDLIEALNEGWCDYRSPFAIEFEDDMRR</sequence>
<proteinExistence type="predicted"/>
<keyword evidence="2" id="KW-1185">Reference proteome</keyword>
<comment type="caution">
    <text evidence="1">The sequence shown here is derived from an EMBL/GenBank/DDBJ whole genome shotgun (WGS) entry which is preliminary data.</text>
</comment>
<reference evidence="1 2" key="1">
    <citation type="submission" date="2020-01" db="EMBL/GenBank/DDBJ databases">
        <authorList>
            <consortium name="DOE Joint Genome Institute"/>
            <person name="Haridas S."/>
            <person name="Albert R."/>
            <person name="Binder M."/>
            <person name="Bloem J."/>
            <person name="Labutti K."/>
            <person name="Salamov A."/>
            <person name="Andreopoulos B."/>
            <person name="Baker S.E."/>
            <person name="Barry K."/>
            <person name="Bills G."/>
            <person name="Bluhm B.H."/>
            <person name="Cannon C."/>
            <person name="Castanera R."/>
            <person name="Culley D.E."/>
            <person name="Daum C."/>
            <person name="Ezra D."/>
            <person name="Gonzalez J.B."/>
            <person name="Henrissat B."/>
            <person name="Kuo A."/>
            <person name="Liang C."/>
            <person name="Lipzen A."/>
            <person name="Lutzoni F."/>
            <person name="Magnuson J."/>
            <person name="Mondo S."/>
            <person name="Nolan M."/>
            <person name="Ohm R."/>
            <person name="Pangilinan J."/>
            <person name="Park H.-J.H."/>
            <person name="Ramirez L."/>
            <person name="Alfaro M."/>
            <person name="Sun H."/>
            <person name="Tritt A."/>
            <person name="Yoshinaga Y."/>
            <person name="Zwiers L.-H.L."/>
            <person name="Turgeon B.G."/>
            <person name="Goodwin S.B."/>
            <person name="Spatafora J.W."/>
            <person name="Crous P.W."/>
            <person name="Grigoriev I.V."/>
        </authorList>
    </citation>
    <scope>NUCLEOTIDE SEQUENCE [LARGE SCALE GENOMIC DNA]</scope>
    <source>
        <strain evidence="1 2">CBS 611.86</strain>
    </source>
</reference>
<accession>A0A7C8MMI9</accession>
<dbReference type="OrthoDB" id="10575039at2759"/>
<dbReference type="AlphaFoldDB" id="A0A7C8MMI9"/>
<dbReference type="Proteomes" id="UP000481861">
    <property type="component" value="Unassembled WGS sequence"/>
</dbReference>
<evidence type="ECO:0000313" key="2">
    <source>
        <dbReference type="Proteomes" id="UP000481861"/>
    </source>
</evidence>
<protein>
    <submittedName>
        <fullName evidence="1">Uncharacterized protein</fullName>
    </submittedName>
</protein>
<gene>
    <name evidence="1" type="ORF">BDV95DRAFT_607741</name>
</gene>
<dbReference type="EMBL" id="JAADJZ010000013">
    <property type="protein sequence ID" value="KAF2870585.1"/>
    <property type="molecule type" value="Genomic_DNA"/>
</dbReference>